<accession>A0A9P0MQU5</accession>
<dbReference type="PANTHER" id="PTHR10983">
    <property type="entry name" value="1-ACYLGLYCEROL-3-PHOSPHATE ACYLTRANSFERASE-RELATED"/>
    <property type="match status" value="1"/>
</dbReference>
<evidence type="ECO:0000313" key="6">
    <source>
        <dbReference type="EMBL" id="CAH1401574.1"/>
    </source>
</evidence>
<dbReference type="GO" id="GO:0005783">
    <property type="term" value="C:endoplasmic reticulum"/>
    <property type="evidence" value="ECO:0007669"/>
    <property type="project" value="TreeGrafter"/>
</dbReference>
<dbReference type="CDD" id="cd07990">
    <property type="entry name" value="LPLAT_LCLAT1-like"/>
    <property type="match status" value="1"/>
</dbReference>
<dbReference type="Pfam" id="PF01553">
    <property type="entry name" value="Acyltransferase"/>
    <property type="match status" value="1"/>
</dbReference>
<evidence type="ECO:0000259" key="5">
    <source>
        <dbReference type="SMART" id="SM00563"/>
    </source>
</evidence>
<evidence type="ECO:0000256" key="1">
    <source>
        <dbReference type="ARBA" id="ARBA00008655"/>
    </source>
</evidence>
<name>A0A9P0MQU5_NEZVI</name>
<dbReference type="InterPro" id="IPR032098">
    <property type="entry name" value="Acyltransf_C"/>
</dbReference>
<dbReference type="SMART" id="SM00563">
    <property type="entry name" value="PlsC"/>
    <property type="match status" value="1"/>
</dbReference>
<feature type="transmembrane region" description="Helical" evidence="4">
    <location>
        <begin position="49"/>
        <end position="68"/>
    </location>
</feature>
<dbReference type="Proteomes" id="UP001152798">
    <property type="component" value="Chromosome 5"/>
</dbReference>
<feature type="transmembrane region" description="Helical" evidence="4">
    <location>
        <begin position="332"/>
        <end position="354"/>
    </location>
</feature>
<reference evidence="6" key="1">
    <citation type="submission" date="2022-01" db="EMBL/GenBank/DDBJ databases">
        <authorList>
            <person name="King R."/>
        </authorList>
    </citation>
    <scope>NUCLEOTIDE SEQUENCE</scope>
</reference>
<evidence type="ECO:0000313" key="7">
    <source>
        <dbReference type="Proteomes" id="UP001152798"/>
    </source>
</evidence>
<dbReference type="AlphaFoldDB" id="A0A9P0MQU5"/>
<protein>
    <recommendedName>
        <fullName evidence="5">Phospholipid/glycerol acyltransferase domain-containing protein</fullName>
    </recommendedName>
</protein>
<comment type="similarity">
    <text evidence="1">Belongs to the 1-acyl-sn-glycerol-3-phosphate acyltransferase family.</text>
</comment>
<keyword evidence="7" id="KW-1185">Reference proteome</keyword>
<organism evidence="6 7">
    <name type="scientific">Nezara viridula</name>
    <name type="common">Southern green stink bug</name>
    <name type="synonym">Cimex viridulus</name>
    <dbReference type="NCBI Taxonomy" id="85310"/>
    <lineage>
        <taxon>Eukaryota</taxon>
        <taxon>Metazoa</taxon>
        <taxon>Ecdysozoa</taxon>
        <taxon>Arthropoda</taxon>
        <taxon>Hexapoda</taxon>
        <taxon>Insecta</taxon>
        <taxon>Pterygota</taxon>
        <taxon>Neoptera</taxon>
        <taxon>Paraneoptera</taxon>
        <taxon>Hemiptera</taxon>
        <taxon>Heteroptera</taxon>
        <taxon>Panheteroptera</taxon>
        <taxon>Pentatomomorpha</taxon>
        <taxon>Pentatomoidea</taxon>
        <taxon>Pentatomidae</taxon>
        <taxon>Pentatominae</taxon>
        <taxon>Nezara</taxon>
    </lineage>
</organism>
<evidence type="ECO:0000256" key="4">
    <source>
        <dbReference type="SAM" id="Phobius"/>
    </source>
</evidence>
<keyword evidence="4" id="KW-0812">Transmembrane</keyword>
<keyword evidence="2" id="KW-0808">Transferase</keyword>
<keyword evidence="4" id="KW-0472">Membrane</keyword>
<dbReference type="EMBL" id="OV725081">
    <property type="protein sequence ID" value="CAH1401574.1"/>
    <property type="molecule type" value="Genomic_DNA"/>
</dbReference>
<proteinExistence type="inferred from homology"/>
<dbReference type="SUPFAM" id="SSF69593">
    <property type="entry name" value="Glycerol-3-phosphate (1)-acyltransferase"/>
    <property type="match status" value="1"/>
</dbReference>
<dbReference type="InterPro" id="IPR002123">
    <property type="entry name" value="Plipid/glycerol_acylTrfase"/>
</dbReference>
<sequence>MFIKIIARIIFVIVNNVYCIPTSCIWILFLQPVKFYKPDWYWKIEGTFFHWLLAMVSMWSWSAGYDVVEIGDDIRLCLDDRTLVVANHQSTADVPMLMANFNAKKGVLPNIMWIMDRIFKFTNFGIVSIIHEDFFILSGKSAREEAVTLLKKHLRESYIPLKRKLMVLFPEGGFLRKRKEASKRYAIKNNLPILTNVSLPRLGAMLGIMDVMVPRPNSEAERSMFYISTIPEDDELRWVLDVTIAYPEGKPLDLPTIITGSRPPCRTFMFYRLFPSTELPRDQEEVTKWLFDRWVEKDRVLDIFYKTGEIPVSDYCSSPLPQQVVRQDPLRFFVIHLFFIASSYFHFRLITYAVSFVW</sequence>
<feature type="transmembrane region" description="Helical" evidence="4">
    <location>
        <begin position="9"/>
        <end position="29"/>
    </location>
</feature>
<dbReference type="GO" id="GO:0036149">
    <property type="term" value="P:phosphatidylinositol acyl-chain remodeling"/>
    <property type="evidence" value="ECO:0007669"/>
    <property type="project" value="TreeGrafter"/>
</dbReference>
<keyword evidence="4" id="KW-1133">Transmembrane helix</keyword>
<dbReference type="GO" id="GO:0016746">
    <property type="term" value="F:acyltransferase activity"/>
    <property type="evidence" value="ECO:0007669"/>
    <property type="project" value="UniProtKB-KW"/>
</dbReference>
<evidence type="ECO:0000256" key="3">
    <source>
        <dbReference type="ARBA" id="ARBA00023315"/>
    </source>
</evidence>
<gene>
    <name evidence="6" type="ORF">NEZAVI_LOCUS10568</name>
</gene>
<dbReference type="OrthoDB" id="5920068at2759"/>
<dbReference type="Pfam" id="PF16076">
    <property type="entry name" value="Acyltransf_C"/>
    <property type="match status" value="1"/>
</dbReference>
<evidence type="ECO:0000256" key="2">
    <source>
        <dbReference type="ARBA" id="ARBA00022679"/>
    </source>
</evidence>
<feature type="domain" description="Phospholipid/glycerol acyltransferase" evidence="5">
    <location>
        <begin position="82"/>
        <end position="198"/>
    </location>
</feature>
<dbReference type="PANTHER" id="PTHR10983:SF2">
    <property type="entry name" value="ACYL-COA:LYSOPHOSPHATIDYLGLYCEROL ACYLTRANSFERASE 1"/>
    <property type="match status" value="1"/>
</dbReference>
<keyword evidence="3" id="KW-0012">Acyltransferase</keyword>